<accession>A0ABV7Q2S7</accession>
<evidence type="ECO:0000259" key="1">
    <source>
        <dbReference type="Pfam" id="PF13460"/>
    </source>
</evidence>
<gene>
    <name evidence="2" type="ORF">ACFO8M_21780</name>
</gene>
<dbReference type="InterPro" id="IPR051606">
    <property type="entry name" value="Polyketide_Oxido-like"/>
</dbReference>
<dbReference type="RefSeq" id="WP_387979505.1">
    <property type="nucleotide sequence ID" value="NZ_JBHRWO010000021.1"/>
</dbReference>
<reference evidence="3" key="1">
    <citation type="journal article" date="2019" name="Int. J. Syst. Evol. Microbiol.">
        <title>The Global Catalogue of Microorganisms (GCM) 10K type strain sequencing project: providing services to taxonomists for standard genome sequencing and annotation.</title>
        <authorList>
            <consortium name="The Broad Institute Genomics Platform"/>
            <consortium name="The Broad Institute Genome Sequencing Center for Infectious Disease"/>
            <person name="Wu L."/>
            <person name="Ma J."/>
        </authorList>
    </citation>
    <scope>NUCLEOTIDE SEQUENCE [LARGE SCALE GENOMIC DNA]</scope>
    <source>
        <strain evidence="3">CGMCC 4.7396</strain>
    </source>
</reference>
<dbReference type="Proteomes" id="UP001595712">
    <property type="component" value="Unassembled WGS sequence"/>
</dbReference>
<sequence length="210" mass="22525">MRIIIFGAAGSVGFRTAVEALSRSHDVTAVVRSPNRELPQGVAVAIGDAGDPAQVTELVQGHDVVVSAVRAPNGREHEQVEATDALLKGVAKSSVRLLIVGGAATLRVPDSGRQVLDDPRYISEEWRAVAEASAAQHRRCMEEQEADWTYLSPPAMLVPGVRTGEYRSGTDELLVDTEGVSRISVEDLAVAILDELEVPKHRRARFTAAA</sequence>
<dbReference type="EMBL" id="JBHRWO010000021">
    <property type="protein sequence ID" value="MFC3495126.1"/>
    <property type="molecule type" value="Genomic_DNA"/>
</dbReference>
<evidence type="ECO:0000313" key="3">
    <source>
        <dbReference type="Proteomes" id="UP001595712"/>
    </source>
</evidence>
<dbReference type="PANTHER" id="PTHR43355:SF2">
    <property type="entry name" value="FLAVIN REDUCTASE (NADPH)"/>
    <property type="match status" value="1"/>
</dbReference>
<dbReference type="InterPro" id="IPR016040">
    <property type="entry name" value="NAD(P)-bd_dom"/>
</dbReference>
<dbReference type="PANTHER" id="PTHR43355">
    <property type="entry name" value="FLAVIN REDUCTASE (NADPH)"/>
    <property type="match status" value="1"/>
</dbReference>
<evidence type="ECO:0000313" key="2">
    <source>
        <dbReference type="EMBL" id="MFC3495126.1"/>
    </source>
</evidence>
<keyword evidence="3" id="KW-1185">Reference proteome</keyword>
<dbReference type="Pfam" id="PF13460">
    <property type="entry name" value="NAD_binding_10"/>
    <property type="match status" value="1"/>
</dbReference>
<dbReference type="SUPFAM" id="SSF51735">
    <property type="entry name" value="NAD(P)-binding Rossmann-fold domains"/>
    <property type="match status" value="1"/>
</dbReference>
<comment type="caution">
    <text evidence="2">The sequence shown here is derived from an EMBL/GenBank/DDBJ whole genome shotgun (WGS) entry which is preliminary data.</text>
</comment>
<dbReference type="Gene3D" id="3.40.50.720">
    <property type="entry name" value="NAD(P)-binding Rossmann-like Domain"/>
    <property type="match status" value="1"/>
</dbReference>
<dbReference type="InterPro" id="IPR036291">
    <property type="entry name" value="NAD(P)-bd_dom_sf"/>
</dbReference>
<name>A0ABV7Q2S7_9ACTN</name>
<organism evidence="2 3">
    <name type="scientific">Glycomyces rhizosphaerae</name>
    <dbReference type="NCBI Taxonomy" id="2054422"/>
    <lineage>
        <taxon>Bacteria</taxon>
        <taxon>Bacillati</taxon>
        <taxon>Actinomycetota</taxon>
        <taxon>Actinomycetes</taxon>
        <taxon>Glycomycetales</taxon>
        <taxon>Glycomycetaceae</taxon>
        <taxon>Glycomyces</taxon>
    </lineage>
</organism>
<protein>
    <submittedName>
        <fullName evidence="2">NAD(P)-dependent oxidoreductase</fullName>
    </submittedName>
</protein>
<feature type="domain" description="NAD(P)-binding" evidence="1">
    <location>
        <begin position="7"/>
        <end position="195"/>
    </location>
</feature>
<proteinExistence type="predicted"/>